<evidence type="ECO:0000256" key="8">
    <source>
        <dbReference type="RuleBase" id="RU003732"/>
    </source>
</evidence>
<dbReference type="PANTHER" id="PTHR11616">
    <property type="entry name" value="SODIUM/CHLORIDE DEPENDENT TRANSPORTER"/>
    <property type="match status" value="1"/>
</dbReference>
<feature type="transmembrane region" description="Helical" evidence="10">
    <location>
        <begin position="389"/>
        <end position="412"/>
    </location>
</feature>
<feature type="compositionally biased region" description="Polar residues" evidence="9">
    <location>
        <begin position="1"/>
        <end position="12"/>
    </location>
</feature>
<keyword evidence="7" id="KW-1015">Disulfide bond</keyword>
<evidence type="ECO:0000256" key="1">
    <source>
        <dbReference type="ARBA" id="ARBA00004141"/>
    </source>
</evidence>
<evidence type="ECO:0000313" key="11">
    <source>
        <dbReference type="EMBL" id="KAK3101057.1"/>
    </source>
</evidence>
<feature type="binding site" evidence="6">
    <location>
        <position position="463"/>
    </location>
    <ligand>
        <name>Na(+)</name>
        <dbReference type="ChEBI" id="CHEBI:29101"/>
        <label>1</label>
    </ligand>
</feature>
<evidence type="ECO:0000256" key="7">
    <source>
        <dbReference type="PIRSR" id="PIRSR600175-2"/>
    </source>
</evidence>
<dbReference type="GO" id="GO:0015375">
    <property type="term" value="F:glycine:sodium symporter activity"/>
    <property type="evidence" value="ECO:0007669"/>
    <property type="project" value="TreeGrafter"/>
</dbReference>
<proteinExistence type="inferred from homology"/>
<keyword evidence="4 10" id="KW-1133">Transmembrane helix</keyword>
<evidence type="ECO:0000256" key="9">
    <source>
        <dbReference type="SAM" id="MobiDB-lite"/>
    </source>
</evidence>
<feature type="transmembrane region" description="Helical" evidence="10">
    <location>
        <begin position="489"/>
        <end position="514"/>
    </location>
</feature>
<keyword evidence="6" id="KW-0479">Metal-binding</keyword>
<dbReference type="Proteomes" id="UP001186944">
    <property type="component" value="Unassembled WGS sequence"/>
</dbReference>
<keyword evidence="3 8" id="KW-0812">Transmembrane</keyword>
<dbReference type="AlphaFoldDB" id="A0AA89C9I4"/>
<feature type="region of interest" description="Disordered" evidence="9">
    <location>
        <begin position="1"/>
        <end position="77"/>
    </location>
</feature>
<evidence type="ECO:0000256" key="10">
    <source>
        <dbReference type="SAM" id="Phobius"/>
    </source>
</evidence>
<feature type="binding site" evidence="6">
    <location>
        <position position="464"/>
    </location>
    <ligand>
        <name>Na(+)</name>
        <dbReference type="ChEBI" id="CHEBI:29101"/>
        <label>1</label>
    </ligand>
</feature>
<dbReference type="PROSITE" id="PS00754">
    <property type="entry name" value="NA_NEUROTRAN_SYMP_2"/>
    <property type="match status" value="1"/>
</dbReference>
<feature type="compositionally biased region" description="Basic and acidic residues" evidence="9">
    <location>
        <begin position="66"/>
        <end position="77"/>
    </location>
</feature>
<feature type="transmembrane region" description="Helical" evidence="10">
    <location>
        <begin position="564"/>
        <end position="583"/>
    </location>
</feature>
<feature type="transmembrane region" description="Helical" evidence="10">
    <location>
        <begin position="448"/>
        <end position="469"/>
    </location>
</feature>
<dbReference type="SUPFAM" id="SSF161070">
    <property type="entry name" value="SNF-like"/>
    <property type="match status" value="1"/>
</dbReference>
<keyword evidence="5 10" id="KW-0472">Membrane</keyword>
<evidence type="ECO:0000256" key="3">
    <source>
        <dbReference type="ARBA" id="ARBA00022692"/>
    </source>
</evidence>
<evidence type="ECO:0000313" key="12">
    <source>
        <dbReference type="Proteomes" id="UP001186944"/>
    </source>
</evidence>
<keyword evidence="12" id="KW-1185">Reference proteome</keyword>
<dbReference type="PROSITE" id="PS00610">
    <property type="entry name" value="NA_NEUROTRAN_SYMP_1"/>
    <property type="match status" value="1"/>
</dbReference>
<feature type="disulfide bond" evidence="7">
    <location>
        <begin position="201"/>
        <end position="210"/>
    </location>
</feature>
<reference evidence="11" key="1">
    <citation type="submission" date="2019-08" db="EMBL/GenBank/DDBJ databases">
        <title>The improved chromosome-level genome for the pearl oyster Pinctada fucata martensii using PacBio sequencing and Hi-C.</title>
        <authorList>
            <person name="Zheng Z."/>
        </authorList>
    </citation>
    <scope>NUCLEOTIDE SEQUENCE</scope>
    <source>
        <strain evidence="11">ZZ-2019</strain>
        <tissue evidence="11">Adductor muscle</tissue>
    </source>
</reference>
<keyword evidence="2 8" id="KW-0813">Transport</keyword>
<feature type="transmembrane region" description="Helical" evidence="10">
    <location>
        <begin position="158"/>
        <end position="186"/>
    </location>
</feature>
<dbReference type="PANTHER" id="PTHR11616:SF240">
    <property type="entry name" value="BLOATED TUBULES, ISOFORM B-RELATED"/>
    <property type="match status" value="1"/>
</dbReference>
<feature type="binding site" evidence="6">
    <location>
        <position position="98"/>
    </location>
    <ligand>
        <name>Na(+)</name>
        <dbReference type="ChEBI" id="CHEBI:29101"/>
        <label>1</label>
    </ligand>
</feature>
<dbReference type="Pfam" id="PF00209">
    <property type="entry name" value="SNF"/>
    <property type="match status" value="1"/>
</dbReference>
<dbReference type="InterPro" id="IPR000175">
    <property type="entry name" value="Na/ntran_symport"/>
</dbReference>
<organism evidence="11 12">
    <name type="scientific">Pinctada imbricata</name>
    <name type="common">Atlantic pearl-oyster</name>
    <name type="synonym">Pinctada martensii</name>
    <dbReference type="NCBI Taxonomy" id="66713"/>
    <lineage>
        <taxon>Eukaryota</taxon>
        <taxon>Metazoa</taxon>
        <taxon>Spiralia</taxon>
        <taxon>Lophotrochozoa</taxon>
        <taxon>Mollusca</taxon>
        <taxon>Bivalvia</taxon>
        <taxon>Autobranchia</taxon>
        <taxon>Pteriomorphia</taxon>
        <taxon>Pterioida</taxon>
        <taxon>Pterioidea</taxon>
        <taxon>Pteriidae</taxon>
        <taxon>Pinctada</taxon>
    </lineage>
</organism>
<sequence length="733" mass="82036">MKPISSTGNPASSERRDPGDGYLSDTSDDASVSTMGGVPSVSTDLDPGTYRIKDQSMTTIQTETTDDSRKQIFGRDENEERGNWDGRFDFLLSLLGYAVGLGNVWRFPYLCYRNGGGAFLIPFIIMMVIIGVPLFFMEASLGQYCSSGPMTCWKFAPLFKGVGIAMVAVSAMTSMYYNMILAWAYYYMFASFTSKLPWEDCENSWNTKDCSLKIPLTKCDNGVKYLNGTCYVNDEFEGVWNNTMFTAITGRKRVSPAEEYWNNVALTLSSGIDDFGAPKWDLTLCLMLAWIVCFFCLIKGIKSTGKVVYFTAIFPYVVLLILFFRGVTLENADKGIYYYIIPKWERLLDARVWKDAAVQIFFSMSIAGGGLVTLSSYNRFHNNILKDSLIVSLGDTLTCIFAGFVIFSYLGYMAGKQGVDVKDVAQDGAGLAFVVYPEAVVSLPPAPFWSILFFFMLITLGLDSQFAMLETVLTGVMDQYPELRPRKTLVILVICIIFFLLGIPLCCPGGIYLLQIFDNYVGGWTLLIIGLAENICIAYVYGINRFISDIETMLGFKMVLWWKICWLVISPIALFALFIFTFVDYAPSEYGDYLFPVWADVLGWIMAVLIFLAIPVTMLYQISREDDDDSILGKLRLLITPNREWGPALVRHRELVDYVDGFVVDPYHEKGAYVNPAFSSQSTLQLTNGSLHSLASASNQLSRQMNVLRSSPAQMSQNTLVSQTTLVSKESTV</sequence>
<feature type="transmembrane region" description="Helical" evidence="10">
    <location>
        <begin position="595"/>
        <end position="614"/>
    </location>
</feature>
<dbReference type="PROSITE" id="PS50267">
    <property type="entry name" value="NA_NEUROTRAN_SYMP_3"/>
    <property type="match status" value="1"/>
</dbReference>
<name>A0AA89C9I4_PINIB</name>
<keyword evidence="8" id="KW-0769">Symport</keyword>
<feature type="transmembrane region" description="Helical" evidence="10">
    <location>
        <begin position="307"/>
        <end position="327"/>
    </location>
</feature>
<protein>
    <recommendedName>
        <fullName evidence="8">Transporter</fullName>
    </recommendedName>
</protein>
<comment type="similarity">
    <text evidence="8">Belongs to the sodium:neurotransmitter symporter (SNF) (TC 2.A.22) family.</text>
</comment>
<feature type="binding site" evidence="6">
    <location>
        <position position="460"/>
    </location>
    <ligand>
        <name>Na(+)</name>
        <dbReference type="ChEBI" id="CHEBI:29101"/>
        <label>1</label>
    </ligand>
</feature>
<evidence type="ECO:0000256" key="4">
    <source>
        <dbReference type="ARBA" id="ARBA00022989"/>
    </source>
</evidence>
<dbReference type="EMBL" id="VSWD01000005">
    <property type="protein sequence ID" value="KAK3101057.1"/>
    <property type="molecule type" value="Genomic_DNA"/>
</dbReference>
<evidence type="ECO:0000256" key="2">
    <source>
        <dbReference type="ARBA" id="ARBA00022448"/>
    </source>
</evidence>
<evidence type="ECO:0000256" key="6">
    <source>
        <dbReference type="PIRSR" id="PIRSR600175-1"/>
    </source>
</evidence>
<comment type="subcellular location">
    <subcellularLocation>
        <location evidence="1">Membrane</location>
        <topology evidence="1">Multi-pass membrane protein</topology>
    </subcellularLocation>
</comment>
<feature type="transmembrane region" description="Helical" evidence="10">
    <location>
        <begin position="117"/>
        <end position="137"/>
    </location>
</feature>
<evidence type="ECO:0000256" key="5">
    <source>
        <dbReference type="ARBA" id="ARBA00023136"/>
    </source>
</evidence>
<feature type="transmembrane region" description="Helical" evidence="10">
    <location>
        <begin position="280"/>
        <end position="298"/>
    </location>
</feature>
<comment type="caution">
    <text evidence="11">The sequence shown here is derived from an EMBL/GenBank/DDBJ whole genome shotgun (WGS) entry which is preliminary data.</text>
</comment>
<feature type="binding site" evidence="6">
    <location>
        <position position="96"/>
    </location>
    <ligand>
        <name>Na(+)</name>
        <dbReference type="ChEBI" id="CHEBI:29101"/>
        <label>1</label>
    </ligand>
</feature>
<accession>A0AA89C9I4</accession>
<feature type="binding site" evidence="6">
    <location>
        <position position="99"/>
    </location>
    <ligand>
        <name>Na(+)</name>
        <dbReference type="ChEBI" id="CHEBI:29101"/>
        <label>1</label>
    </ligand>
</feature>
<dbReference type="GO" id="GO:0005886">
    <property type="term" value="C:plasma membrane"/>
    <property type="evidence" value="ECO:0007669"/>
    <property type="project" value="TreeGrafter"/>
</dbReference>
<dbReference type="GO" id="GO:0046872">
    <property type="term" value="F:metal ion binding"/>
    <property type="evidence" value="ECO:0007669"/>
    <property type="project" value="UniProtKB-KW"/>
</dbReference>
<feature type="binding site" evidence="6">
    <location>
        <position position="363"/>
    </location>
    <ligand>
        <name>Na(+)</name>
        <dbReference type="ChEBI" id="CHEBI:29101"/>
        <label>1</label>
    </ligand>
</feature>
<dbReference type="PRINTS" id="PR00176">
    <property type="entry name" value="NANEUSMPORT"/>
</dbReference>
<gene>
    <name evidence="11" type="ORF">FSP39_000622</name>
</gene>
<feature type="transmembrane region" description="Helical" evidence="10">
    <location>
        <begin position="88"/>
        <end position="105"/>
    </location>
</feature>
<feature type="transmembrane region" description="Helical" evidence="10">
    <location>
        <begin position="356"/>
        <end position="377"/>
    </location>
</feature>
<feature type="binding site" evidence="6">
    <location>
        <position position="103"/>
    </location>
    <ligand>
        <name>Na(+)</name>
        <dbReference type="ChEBI" id="CHEBI:29101"/>
        <label>1</label>
    </ligand>
</feature>
<dbReference type="InterPro" id="IPR037272">
    <property type="entry name" value="SNS_sf"/>
</dbReference>
<keyword evidence="6" id="KW-0915">Sodium</keyword>
<feature type="transmembrane region" description="Helical" evidence="10">
    <location>
        <begin position="520"/>
        <end position="543"/>
    </location>
</feature>